<evidence type="ECO:0000256" key="2">
    <source>
        <dbReference type="ARBA" id="ARBA00006434"/>
    </source>
</evidence>
<comment type="subcellular location">
    <subcellularLocation>
        <location evidence="1">Cell membrane</location>
        <topology evidence="1">Multi-pass membrane protein</topology>
    </subcellularLocation>
</comment>
<evidence type="ECO:0000256" key="7">
    <source>
        <dbReference type="ARBA" id="ARBA00023053"/>
    </source>
</evidence>
<dbReference type="PANTHER" id="PTHR42985:SF40">
    <property type="entry name" value="LD47995P-RELATED"/>
    <property type="match status" value="1"/>
</dbReference>
<feature type="transmembrane region" description="Helical" evidence="11">
    <location>
        <begin position="194"/>
        <end position="221"/>
    </location>
</feature>
<dbReference type="PANTHER" id="PTHR42985">
    <property type="entry name" value="SODIUM-COUPLED MONOCARBOXYLATE TRANSPORTER"/>
    <property type="match status" value="1"/>
</dbReference>
<feature type="transmembrane region" description="Helical" evidence="11">
    <location>
        <begin position="808"/>
        <end position="829"/>
    </location>
</feature>
<evidence type="ECO:0000256" key="6">
    <source>
        <dbReference type="ARBA" id="ARBA00022989"/>
    </source>
</evidence>
<feature type="transmembrane region" description="Helical" evidence="11">
    <location>
        <begin position="85"/>
        <end position="108"/>
    </location>
</feature>
<feature type="transmembrane region" description="Helical" evidence="11">
    <location>
        <begin position="280"/>
        <end position="305"/>
    </location>
</feature>
<accession>A0A914A1X6</accession>
<evidence type="ECO:0000256" key="4">
    <source>
        <dbReference type="ARBA" id="ARBA00022475"/>
    </source>
</evidence>
<feature type="transmembrane region" description="Helical" evidence="11">
    <location>
        <begin position="491"/>
        <end position="518"/>
    </location>
</feature>
<dbReference type="GO" id="GO:0006814">
    <property type="term" value="P:sodium ion transport"/>
    <property type="evidence" value="ECO:0007669"/>
    <property type="project" value="UniProtKB-KW"/>
</dbReference>
<evidence type="ECO:0008006" key="14">
    <source>
        <dbReference type="Google" id="ProtNLM"/>
    </source>
</evidence>
<feature type="transmembrane region" description="Helical" evidence="11">
    <location>
        <begin position="241"/>
        <end position="259"/>
    </location>
</feature>
<feature type="transmembrane region" description="Helical" evidence="11">
    <location>
        <begin position="741"/>
        <end position="763"/>
    </location>
</feature>
<feature type="transmembrane region" description="Helical" evidence="11">
    <location>
        <begin position="385"/>
        <end position="405"/>
    </location>
</feature>
<keyword evidence="9 11" id="KW-0472">Membrane</keyword>
<proteinExistence type="inferred from homology"/>
<dbReference type="CDD" id="cd11492">
    <property type="entry name" value="SLC5sbd_NIS-SMVT"/>
    <property type="match status" value="2"/>
</dbReference>
<evidence type="ECO:0000256" key="11">
    <source>
        <dbReference type="SAM" id="Phobius"/>
    </source>
</evidence>
<feature type="transmembrane region" description="Helical" evidence="11">
    <location>
        <begin position="160"/>
        <end position="182"/>
    </location>
</feature>
<dbReference type="InterPro" id="IPR051163">
    <property type="entry name" value="Sodium:Solute_Symporter_SSF"/>
</dbReference>
<feature type="transmembrane region" description="Helical" evidence="11">
    <location>
        <begin position="682"/>
        <end position="703"/>
    </location>
</feature>
<dbReference type="AlphaFoldDB" id="A0A914A1X6"/>
<keyword evidence="4" id="KW-1003">Cell membrane</keyword>
<sequence length="902" mass="98645">MAEPEDVGTFGVWDYVVFGCMLAISLGIGFFYGCTGGKQKTTSEFLLADRNMNPIPVAMSLVASFISAITVLGTPAEVYIYGSMFWLFAFTYPIIAIVVSRLFIPAFFRLNITSANEYLERRFNKVVRVCATLTFFLNMVMYMGIVIYTPALALNAVTNISLWGSVLATGLVCTVYTTVGGMKAVLWTDVFQMCVMMAGFLAIIIAGSMRLGGLGVVWQIAEDGGRIDFWNFNFDPTIRHTFWSIVIGGCFTWSTTYAVNQSQVQRYLTTGSVKRARISMFLAAAGMVIVVSAACLSGLVMYSYYADKQCDPYTSNKIQQTDQLIPYFMMELFGTIPGLPGFFTSAVFSAALSTVSSGLNALAAVTAEDLVKPCFPRMRQERYTLVTKLIACGFGLLCILIAYVTSLLNQGVLQYLELRFSKAVRVCATFTVFLNMVIYMGIVIYTPALALNAVTDINLWGSVLATGLVCTVYTTVGGMKAVLWTDVFQMCVMMAGFLAIIIAGSMRLGGLGAVWQIAEDGGRIDFWNFNFDPTIRHTFWSILIGGCFTWCTTYAVNQSQVQRYMTTGSVKRARISLGLAGAGMVIVASAACLSGLVMYSYYADKQCDPYTSNKIQQTDQLIPFFMMELFGTIPGLPGFFTSAVFSAALSTVSSGLNALAAVTAEDLVKPCFPRMRQERYTLVTKLIAFGFGLLCILIAYVTSLLNQGVLQLALSLFGMTGGPLLGLFSLGLFFPWTNSKGAIAGLLSGLGIAFWIGIGAIIYPPGASRPPLTIEGCNLTVTTPSSLLMTTTQAPEIPAMAEMYTLSYTWYACAFWVVTVFVGLFVSFLTGATKRRDIDPVLRQHCVDGLYCCLPEVIKKPLRCGDEKVIYKEKDEEAEMIEIKEVKPGLTNHNFDNDEVAI</sequence>
<name>A0A914A1X6_PATMI</name>
<feature type="transmembrane region" description="Helical" evidence="11">
    <location>
        <begin position="538"/>
        <end position="556"/>
    </location>
</feature>
<dbReference type="GO" id="GO:0005886">
    <property type="term" value="C:plasma membrane"/>
    <property type="evidence" value="ECO:0007669"/>
    <property type="project" value="UniProtKB-SubCell"/>
</dbReference>
<evidence type="ECO:0000256" key="8">
    <source>
        <dbReference type="ARBA" id="ARBA00023065"/>
    </source>
</evidence>
<feature type="transmembrane region" description="Helical" evidence="11">
    <location>
        <begin position="457"/>
        <end position="479"/>
    </location>
</feature>
<dbReference type="RefSeq" id="XP_038057832.1">
    <property type="nucleotide sequence ID" value="XM_038201904.1"/>
</dbReference>
<dbReference type="GO" id="GO:0015293">
    <property type="term" value="F:symporter activity"/>
    <property type="evidence" value="ECO:0007669"/>
    <property type="project" value="TreeGrafter"/>
</dbReference>
<dbReference type="OrthoDB" id="6132759at2759"/>
<feature type="transmembrane region" description="Helical" evidence="11">
    <location>
        <begin position="426"/>
        <end position="445"/>
    </location>
</feature>
<evidence type="ECO:0000256" key="9">
    <source>
        <dbReference type="ARBA" id="ARBA00023136"/>
    </source>
</evidence>
<evidence type="ECO:0000313" key="12">
    <source>
        <dbReference type="EnsemblMetazoa" id="XP_038057832.1"/>
    </source>
</evidence>
<evidence type="ECO:0000256" key="3">
    <source>
        <dbReference type="ARBA" id="ARBA00022448"/>
    </source>
</evidence>
<feature type="transmembrane region" description="Helical" evidence="11">
    <location>
        <begin position="577"/>
        <end position="602"/>
    </location>
</feature>
<evidence type="ECO:0000256" key="5">
    <source>
        <dbReference type="ARBA" id="ARBA00022692"/>
    </source>
</evidence>
<keyword evidence="13" id="KW-1185">Reference proteome</keyword>
<dbReference type="NCBIfam" id="TIGR00813">
    <property type="entry name" value="sss"/>
    <property type="match status" value="2"/>
</dbReference>
<feature type="transmembrane region" description="Helical" evidence="11">
    <location>
        <begin position="55"/>
        <end position="73"/>
    </location>
</feature>
<keyword evidence="3" id="KW-0813">Transport</keyword>
<keyword evidence="5 11" id="KW-0812">Transmembrane</keyword>
<feature type="transmembrane region" description="Helical" evidence="11">
    <location>
        <begin position="639"/>
        <end position="662"/>
    </location>
</feature>
<evidence type="ECO:0000256" key="10">
    <source>
        <dbReference type="ARBA" id="ARBA00023201"/>
    </source>
</evidence>
<comment type="similarity">
    <text evidence="2">Belongs to the sodium:solute symporter (SSF) (TC 2.A.21) family.</text>
</comment>
<dbReference type="EnsemblMetazoa" id="XM_038201904.1">
    <property type="protein sequence ID" value="XP_038057832.1"/>
    <property type="gene ID" value="LOC119729293"/>
</dbReference>
<dbReference type="Pfam" id="PF00474">
    <property type="entry name" value="SSF"/>
    <property type="match status" value="1"/>
</dbReference>
<dbReference type="Gene3D" id="1.20.1730.10">
    <property type="entry name" value="Sodium/glucose cotransporter"/>
    <property type="match status" value="2"/>
</dbReference>
<dbReference type="OMA" id="FWLFAFT"/>
<dbReference type="InterPro" id="IPR001734">
    <property type="entry name" value="Na/solute_symporter"/>
</dbReference>
<dbReference type="InterPro" id="IPR038377">
    <property type="entry name" value="Na/Glc_symporter_sf"/>
</dbReference>
<feature type="transmembrane region" description="Helical" evidence="11">
    <location>
        <begin position="709"/>
        <end position="734"/>
    </location>
</feature>
<keyword evidence="6 11" id="KW-1133">Transmembrane helix</keyword>
<feature type="transmembrane region" description="Helical" evidence="11">
    <location>
        <begin position="12"/>
        <end position="34"/>
    </location>
</feature>
<organism evidence="12 13">
    <name type="scientific">Patiria miniata</name>
    <name type="common">Bat star</name>
    <name type="synonym">Asterina miniata</name>
    <dbReference type="NCBI Taxonomy" id="46514"/>
    <lineage>
        <taxon>Eukaryota</taxon>
        <taxon>Metazoa</taxon>
        <taxon>Echinodermata</taxon>
        <taxon>Eleutherozoa</taxon>
        <taxon>Asterozoa</taxon>
        <taxon>Asteroidea</taxon>
        <taxon>Valvatacea</taxon>
        <taxon>Valvatida</taxon>
        <taxon>Asterinidae</taxon>
        <taxon>Patiria</taxon>
    </lineage>
</organism>
<reference evidence="12" key="1">
    <citation type="submission" date="2022-11" db="UniProtKB">
        <authorList>
            <consortium name="EnsemblMetazoa"/>
        </authorList>
    </citation>
    <scope>IDENTIFICATION</scope>
</reference>
<dbReference type="PROSITE" id="PS50283">
    <property type="entry name" value="NA_SOLUT_SYMP_3"/>
    <property type="match status" value="2"/>
</dbReference>
<dbReference type="Proteomes" id="UP000887568">
    <property type="component" value="Unplaced"/>
</dbReference>
<dbReference type="GeneID" id="119729293"/>
<keyword evidence="8" id="KW-0406">Ion transport</keyword>
<feature type="transmembrane region" description="Helical" evidence="11">
    <location>
        <begin position="129"/>
        <end position="148"/>
    </location>
</feature>
<evidence type="ECO:0000256" key="1">
    <source>
        <dbReference type="ARBA" id="ARBA00004651"/>
    </source>
</evidence>
<keyword evidence="7" id="KW-0915">Sodium</keyword>
<protein>
    <recommendedName>
        <fullName evidence="14">Sodium-coupled monocarboxylate transporter 1</fullName>
    </recommendedName>
</protein>
<evidence type="ECO:0000313" key="13">
    <source>
        <dbReference type="Proteomes" id="UP000887568"/>
    </source>
</evidence>
<keyword evidence="10" id="KW-0739">Sodium transport</keyword>